<accession>A0A1G7I7U5</accession>
<feature type="domain" description="N-acetyltransferase" evidence="1">
    <location>
        <begin position="9"/>
        <end position="172"/>
    </location>
</feature>
<dbReference type="RefSeq" id="WP_083344464.1">
    <property type="nucleotide sequence ID" value="NZ_LT629690.1"/>
</dbReference>
<evidence type="ECO:0000313" key="2">
    <source>
        <dbReference type="EMBL" id="SDF08606.1"/>
    </source>
</evidence>
<keyword evidence="2" id="KW-0808">Transferase</keyword>
<dbReference type="AlphaFoldDB" id="A0A1G7I7U5"/>
<evidence type="ECO:0000313" key="3">
    <source>
        <dbReference type="Proteomes" id="UP000182427"/>
    </source>
</evidence>
<dbReference type="EMBL" id="LT629690">
    <property type="protein sequence ID" value="SDF08606.1"/>
    <property type="molecule type" value="Genomic_DNA"/>
</dbReference>
<name>A0A1G7I7U5_9BACT</name>
<reference evidence="3" key="1">
    <citation type="submission" date="2016-10" db="EMBL/GenBank/DDBJ databases">
        <authorList>
            <person name="Varghese N."/>
            <person name="Submissions S."/>
        </authorList>
    </citation>
    <scope>NUCLEOTIDE SEQUENCE [LARGE SCALE GENOMIC DNA]</scope>
    <source>
        <strain evidence="3">GAS232</strain>
    </source>
</reference>
<dbReference type="PANTHER" id="PTHR43617:SF20">
    <property type="entry name" value="N-ALPHA-ACETYLTRANSFERASE RIMI"/>
    <property type="match status" value="1"/>
</dbReference>
<dbReference type="CDD" id="cd04301">
    <property type="entry name" value="NAT_SF"/>
    <property type="match status" value="1"/>
</dbReference>
<evidence type="ECO:0000259" key="1">
    <source>
        <dbReference type="PROSITE" id="PS51186"/>
    </source>
</evidence>
<keyword evidence="3" id="KW-1185">Reference proteome</keyword>
<dbReference type="PROSITE" id="PS51186">
    <property type="entry name" value="GNAT"/>
    <property type="match status" value="1"/>
</dbReference>
<dbReference type="Pfam" id="PF13508">
    <property type="entry name" value="Acetyltransf_7"/>
    <property type="match status" value="1"/>
</dbReference>
<dbReference type="SUPFAM" id="SSF55729">
    <property type="entry name" value="Acyl-CoA N-acyltransferases (Nat)"/>
    <property type="match status" value="1"/>
</dbReference>
<dbReference type="Gene3D" id="3.40.630.30">
    <property type="match status" value="1"/>
</dbReference>
<organism evidence="2 3">
    <name type="scientific">Terriglobus roseus</name>
    <dbReference type="NCBI Taxonomy" id="392734"/>
    <lineage>
        <taxon>Bacteria</taxon>
        <taxon>Pseudomonadati</taxon>
        <taxon>Acidobacteriota</taxon>
        <taxon>Terriglobia</taxon>
        <taxon>Terriglobales</taxon>
        <taxon>Acidobacteriaceae</taxon>
        <taxon>Terriglobus</taxon>
    </lineage>
</organism>
<sequence>MSSIASPEIKIRTATIDDAHTCGLICYDAFAAISAAHGFPCDLPGPEVGVGLLSMMFSAPGFYAVVAESDGRIVGSNVVAEHAVIYGVGPITIDPKVQNAGMGRKLMEAVLERAERNGAAGVRLVQAAYHNRSLSLYASLGFDVREPLACLQGQTRERSVAGCVVRAALPADEADCNALARRVHGFDREAELAHAIREGSARVVERGNRVTGYSTHLGFFGHSTAETNVDMQALLASVESFAGPGVLVPSRNSALLRWCLANGLRVVQTMTLMSTGFYNEPAGAWLPSIVF</sequence>
<dbReference type="InterPro" id="IPR016181">
    <property type="entry name" value="Acyl_CoA_acyltransferase"/>
</dbReference>
<dbReference type="GO" id="GO:0016747">
    <property type="term" value="F:acyltransferase activity, transferring groups other than amino-acyl groups"/>
    <property type="evidence" value="ECO:0007669"/>
    <property type="project" value="InterPro"/>
</dbReference>
<protein>
    <submittedName>
        <fullName evidence="2">Acetyltransferase (GNAT) domain-containing protein</fullName>
    </submittedName>
</protein>
<proteinExistence type="predicted"/>
<dbReference type="PANTHER" id="PTHR43617">
    <property type="entry name" value="L-AMINO ACID N-ACETYLTRANSFERASE"/>
    <property type="match status" value="1"/>
</dbReference>
<dbReference type="OrthoDB" id="510731at2"/>
<gene>
    <name evidence="2" type="ORF">SAMN05444167_1347</name>
</gene>
<dbReference type="InterPro" id="IPR050276">
    <property type="entry name" value="MshD_Acetyltransferase"/>
</dbReference>
<dbReference type="InterPro" id="IPR000182">
    <property type="entry name" value="GNAT_dom"/>
</dbReference>
<dbReference type="Proteomes" id="UP000182427">
    <property type="component" value="Chromosome I"/>
</dbReference>